<feature type="compositionally biased region" description="Low complexity" evidence="1">
    <location>
        <begin position="8"/>
        <end position="47"/>
    </location>
</feature>
<comment type="caution">
    <text evidence="2">The sequence shown here is derived from an EMBL/GenBank/DDBJ whole genome shotgun (WGS) entry which is preliminary data.</text>
</comment>
<proteinExistence type="predicted"/>
<organism evidence="2 3">
    <name type="scientific">Streptomyces showdoensis</name>
    <dbReference type="NCBI Taxonomy" id="68268"/>
    <lineage>
        <taxon>Bacteria</taxon>
        <taxon>Bacillati</taxon>
        <taxon>Actinomycetota</taxon>
        <taxon>Actinomycetes</taxon>
        <taxon>Kitasatosporales</taxon>
        <taxon>Streptomycetaceae</taxon>
        <taxon>Streptomyces</taxon>
    </lineage>
</organism>
<dbReference type="AlphaFoldDB" id="A0A2P2GSM6"/>
<evidence type="ECO:0000313" key="3">
    <source>
        <dbReference type="Proteomes" id="UP000265325"/>
    </source>
</evidence>
<protein>
    <submittedName>
        <fullName evidence="2">Uncharacterized protein</fullName>
    </submittedName>
</protein>
<feature type="region of interest" description="Disordered" evidence="1">
    <location>
        <begin position="1"/>
        <end position="66"/>
    </location>
</feature>
<evidence type="ECO:0000313" key="2">
    <source>
        <dbReference type="EMBL" id="KKZ74481.1"/>
    </source>
</evidence>
<reference evidence="2 3" key="1">
    <citation type="submission" date="2015-05" db="EMBL/GenBank/DDBJ databases">
        <title>Draft Genome assembly of Streptomyces showdoensis.</title>
        <authorList>
            <person name="Thapa K.K."/>
            <person name="Metsa-Ketela M."/>
        </authorList>
    </citation>
    <scope>NUCLEOTIDE SEQUENCE [LARGE SCALE GENOMIC DNA]</scope>
    <source>
        <strain evidence="2 3">ATCC 15227</strain>
    </source>
</reference>
<dbReference type="Proteomes" id="UP000265325">
    <property type="component" value="Unassembled WGS sequence"/>
</dbReference>
<dbReference type="EMBL" id="LAQS01000008">
    <property type="protein sequence ID" value="KKZ74481.1"/>
    <property type="molecule type" value="Genomic_DNA"/>
</dbReference>
<evidence type="ECO:0000256" key="1">
    <source>
        <dbReference type="SAM" id="MobiDB-lite"/>
    </source>
</evidence>
<gene>
    <name evidence="2" type="ORF">VO63_06865</name>
</gene>
<sequence length="66" mass="6004">MAGAVTLGSAGAAAAAGPGDADAPAPRPAAADDLPSAPASQAQSVPALDQVPLSGNSLSPLGTLLG</sequence>
<keyword evidence="3" id="KW-1185">Reference proteome</keyword>
<name>A0A2P2GSM6_STREW</name>
<accession>A0A2P2GSM6</accession>